<evidence type="ECO:0000256" key="2">
    <source>
        <dbReference type="ARBA" id="ARBA00009226"/>
    </source>
</evidence>
<accession>A0A1F6CYV3</accession>
<evidence type="ECO:0000256" key="3">
    <source>
        <dbReference type="ARBA" id="ARBA00022475"/>
    </source>
</evidence>
<dbReference type="Proteomes" id="UP000178606">
    <property type="component" value="Unassembled WGS sequence"/>
</dbReference>
<dbReference type="Pfam" id="PF01052">
    <property type="entry name" value="FliMN_C"/>
    <property type="match status" value="1"/>
</dbReference>
<evidence type="ECO:0000256" key="4">
    <source>
        <dbReference type="ARBA" id="ARBA00022500"/>
    </source>
</evidence>
<dbReference type="AlphaFoldDB" id="A0A1F6CYV3"/>
<dbReference type="InterPro" id="IPR051469">
    <property type="entry name" value="FliN/MopA/SpaO"/>
</dbReference>
<dbReference type="PRINTS" id="PR00956">
    <property type="entry name" value="FLGMOTORFLIN"/>
</dbReference>
<dbReference type="GO" id="GO:0003774">
    <property type="term" value="F:cytoskeletal motor activity"/>
    <property type="evidence" value="ECO:0007669"/>
    <property type="project" value="InterPro"/>
</dbReference>
<name>A0A1F6CYV3_HANXR</name>
<dbReference type="GO" id="GO:0071973">
    <property type="term" value="P:bacterial-type flagellum-dependent cell motility"/>
    <property type="evidence" value="ECO:0007669"/>
    <property type="project" value="InterPro"/>
</dbReference>
<feature type="domain" description="Flagellar motor switch protein FliN-like C-terminal" evidence="7">
    <location>
        <begin position="17"/>
        <end position="84"/>
    </location>
</feature>
<keyword evidence="5" id="KW-0283">Flagellar rotation</keyword>
<dbReference type="InterPro" id="IPR001172">
    <property type="entry name" value="FliN_T3SS_HrcQb"/>
</dbReference>
<dbReference type="SUPFAM" id="SSF101801">
    <property type="entry name" value="Surface presentation of antigens (SPOA)"/>
    <property type="match status" value="1"/>
</dbReference>
<dbReference type="GO" id="GO:0006935">
    <property type="term" value="P:chemotaxis"/>
    <property type="evidence" value="ECO:0007669"/>
    <property type="project" value="UniProtKB-KW"/>
</dbReference>
<dbReference type="GO" id="GO:0005886">
    <property type="term" value="C:plasma membrane"/>
    <property type="evidence" value="ECO:0007669"/>
    <property type="project" value="UniProtKB-SubCell"/>
</dbReference>
<keyword evidence="6" id="KW-0472">Membrane</keyword>
<evidence type="ECO:0000313" key="9">
    <source>
        <dbReference type="Proteomes" id="UP000178606"/>
    </source>
</evidence>
<keyword evidence="4" id="KW-0145">Chemotaxis</keyword>
<protein>
    <recommendedName>
        <fullName evidence="7">Flagellar motor switch protein FliN-like C-terminal domain-containing protein</fullName>
    </recommendedName>
</protein>
<dbReference type="InterPro" id="IPR036429">
    <property type="entry name" value="SpoA-like_sf"/>
</dbReference>
<dbReference type="EMBL" id="MFKF01000105">
    <property type="protein sequence ID" value="OGG54335.1"/>
    <property type="molecule type" value="Genomic_DNA"/>
</dbReference>
<evidence type="ECO:0000256" key="5">
    <source>
        <dbReference type="ARBA" id="ARBA00022779"/>
    </source>
</evidence>
<dbReference type="PANTHER" id="PTHR43484">
    <property type="match status" value="1"/>
</dbReference>
<dbReference type="GO" id="GO:0009425">
    <property type="term" value="C:bacterial-type flagellum basal body"/>
    <property type="evidence" value="ECO:0007669"/>
    <property type="project" value="InterPro"/>
</dbReference>
<proteinExistence type="inferred from homology"/>
<organism evidence="8 9">
    <name type="scientific">Handelsmanbacteria sp. (strain RIFCSPLOWO2_12_FULL_64_10)</name>
    <dbReference type="NCBI Taxonomy" id="1817868"/>
    <lineage>
        <taxon>Bacteria</taxon>
        <taxon>Candidatus Handelsmaniibacteriota</taxon>
    </lineage>
</organism>
<comment type="caution">
    <text evidence="8">The sequence shown here is derived from an EMBL/GenBank/DDBJ whole genome shotgun (WGS) entry which is preliminary data.</text>
</comment>
<evidence type="ECO:0000256" key="6">
    <source>
        <dbReference type="ARBA" id="ARBA00023136"/>
    </source>
</evidence>
<evidence type="ECO:0000313" key="8">
    <source>
        <dbReference type="EMBL" id="OGG54335.1"/>
    </source>
</evidence>
<evidence type="ECO:0000259" key="7">
    <source>
        <dbReference type="Pfam" id="PF01052"/>
    </source>
</evidence>
<gene>
    <name evidence="8" type="ORF">A3F84_09235</name>
</gene>
<comment type="similarity">
    <text evidence="2">Belongs to the FliN/MopA/SpaO family.</text>
</comment>
<evidence type="ECO:0000256" key="1">
    <source>
        <dbReference type="ARBA" id="ARBA00004413"/>
    </source>
</evidence>
<dbReference type="InterPro" id="IPR001543">
    <property type="entry name" value="FliN-like_C"/>
</dbReference>
<keyword evidence="3" id="KW-1003">Cell membrane</keyword>
<reference evidence="8 9" key="1">
    <citation type="journal article" date="2016" name="Nat. Commun.">
        <title>Thousands of microbial genomes shed light on interconnected biogeochemical processes in an aquifer system.</title>
        <authorList>
            <person name="Anantharaman K."/>
            <person name="Brown C.T."/>
            <person name="Hug L.A."/>
            <person name="Sharon I."/>
            <person name="Castelle C.J."/>
            <person name="Probst A.J."/>
            <person name="Thomas B.C."/>
            <person name="Singh A."/>
            <person name="Wilkins M.J."/>
            <person name="Karaoz U."/>
            <person name="Brodie E.L."/>
            <person name="Williams K.H."/>
            <person name="Hubbard S.S."/>
            <person name="Banfield J.F."/>
        </authorList>
    </citation>
    <scope>NUCLEOTIDE SEQUENCE [LARGE SCALE GENOMIC DNA]</scope>
    <source>
        <strain evidence="9">RIFCSPLOWO2_12_FULL_64_10</strain>
    </source>
</reference>
<dbReference type="Gene3D" id="2.30.330.10">
    <property type="entry name" value="SpoA-like"/>
    <property type="match status" value="1"/>
</dbReference>
<comment type="subcellular location">
    <subcellularLocation>
        <location evidence="1">Cell membrane</location>
        <topology evidence="1">Peripheral membrane protein</topology>
        <orientation evidence="1">Cytoplasmic side</orientation>
    </subcellularLocation>
</comment>
<sequence length="85" mass="9284">MSDKTVDQPNVINRAAEVNLDLSVELGRVRVPLETLLNWTEGSLLELNRVPNSPVDVRVGGQPFARGEVVVVAENFGVRLTEMVG</sequence>
<dbReference type="PANTHER" id="PTHR43484:SF1">
    <property type="entry name" value="FLAGELLAR MOTOR SWITCH PROTEIN FLIN"/>
    <property type="match status" value="1"/>
</dbReference>